<organism evidence="4 5">
    <name type="scientific">Fumia xinanensis</name>
    <dbReference type="NCBI Taxonomy" id="2763659"/>
    <lineage>
        <taxon>Bacteria</taxon>
        <taxon>Bacillati</taxon>
        <taxon>Bacillota</taxon>
        <taxon>Clostridia</taxon>
        <taxon>Eubacteriales</taxon>
        <taxon>Oscillospiraceae</taxon>
        <taxon>Fumia</taxon>
    </lineage>
</organism>
<keyword evidence="2" id="KW-0012">Acyltransferase</keyword>
<evidence type="ECO:0000256" key="1">
    <source>
        <dbReference type="ARBA" id="ARBA00022679"/>
    </source>
</evidence>
<dbReference type="PANTHER" id="PTHR10545:SF29">
    <property type="entry name" value="GH14572P-RELATED"/>
    <property type="match status" value="1"/>
</dbReference>
<keyword evidence="5" id="KW-1185">Reference proteome</keyword>
<reference evidence="4" key="1">
    <citation type="submission" date="2020-08" db="EMBL/GenBank/DDBJ databases">
        <title>Genome public.</title>
        <authorList>
            <person name="Liu C."/>
            <person name="Sun Q."/>
        </authorList>
    </citation>
    <scope>NUCLEOTIDE SEQUENCE</scope>
    <source>
        <strain evidence="4">NSJ-33</strain>
    </source>
</reference>
<dbReference type="InterPro" id="IPR000182">
    <property type="entry name" value="GNAT_dom"/>
</dbReference>
<dbReference type="RefSeq" id="WP_249294481.1">
    <property type="nucleotide sequence ID" value="NZ_JACRSV010000001.1"/>
</dbReference>
<proteinExistence type="predicted"/>
<dbReference type="GO" id="GO:0008080">
    <property type="term" value="F:N-acetyltransferase activity"/>
    <property type="evidence" value="ECO:0007669"/>
    <property type="project" value="UniProtKB-ARBA"/>
</dbReference>
<gene>
    <name evidence="4" type="ORF">H8710_05820</name>
</gene>
<dbReference type="CDD" id="cd04301">
    <property type="entry name" value="NAT_SF"/>
    <property type="match status" value="1"/>
</dbReference>
<accession>A0A926I731</accession>
<dbReference type="InterPro" id="IPR016181">
    <property type="entry name" value="Acyl_CoA_acyltransferase"/>
</dbReference>
<comment type="caution">
    <text evidence="4">The sequence shown here is derived from an EMBL/GenBank/DDBJ whole genome shotgun (WGS) entry which is preliminary data.</text>
</comment>
<dbReference type="Proteomes" id="UP000610760">
    <property type="component" value="Unassembled WGS sequence"/>
</dbReference>
<dbReference type="SUPFAM" id="SSF55729">
    <property type="entry name" value="Acyl-CoA N-acyltransferases (Nat)"/>
    <property type="match status" value="1"/>
</dbReference>
<evidence type="ECO:0000256" key="2">
    <source>
        <dbReference type="ARBA" id="ARBA00023315"/>
    </source>
</evidence>
<sequence>MNILIREAAEADFPAIHELMRQVHQLHLESRPDIYRDVDPLTEEYYLTMLSDSTVLLALDGDRAAGFCVFQIRPSYSNPLLVPRKMAFMDDLCVHSDYRRQGIGKQLFEAACQMSKDEGAATLELMVWSFNENAVRFYEELGMTAKNLTMELKL</sequence>
<evidence type="ECO:0000313" key="4">
    <source>
        <dbReference type="EMBL" id="MBC8559589.1"/>
    </source>
</evidence>
<evidence type="ECO:0000313" key="5">
    <source>
        <dbReference type="Proteomes" id="UP000610760"/>
    </source>
</evidence>
<dbReference type="InterPro" id="IPR051016">
    <property type="entry name" value="Diverse_Substrate_AcTransf"/>
</dbReference>
<dbReference type="AlphaFoldDB" id="A0A926I731"/>
<dbReference type="Pfam" id="PF00583">
    <property type="entry name" value="Acetyltransf_1"/>
    <property type="match status" value="1"/>
</dbReference>
<dbReference type="Gene3D" id="3.40.630.30">
    <property type="match status" value="1"/>
</dbReference>
<feature type="domain" description="N-acetyltransferase" evidence="3">
    <location>
        <begin position="3"/>
        <end position="154"/>
    </location>
</feature>
<dbReference type="PROSITE" id="PS51186">
    <property type="entry name" value="GNAT"/>
    <property type="match status" value="1"/>
</dbReference>
<evidence type="ECO:0000259" key="3">
    <source>
        <dbReference type="PROSITE" id="PS51186"/>
    </source>
</evidence>
<keyword evidence="1" id="KW-0808">Transferase</keyword>
<dbReference type="EMBL" id="JACRSV010000001">
    <property type="protein sequence ID" value="MBC8559589.1"/>
    <property type="molecule type" value="Genomic_DNA"/>
</dbReference>
<name>A0A926I731_9FIRM</name>
<dbReference type="PANTHER" id="PTHR10545">
    <property type="entry name" value="DIAMINE N-ACETYLTRANSFERASE"/>
    <property type="match status" value="1"/>
</dbReference>
<protein>
    <submittedName>
        <fullName evidence="4">GNAT family N-acetyltransferase</fullName>
    </submittedName>
</protein>